<comment type="similarity">
    <text evidence="2">Belongs to the class-IV pyridoxal-phosphate-dependent aminotransferase family.</text>
</comment>
<dbReference type="Gene3D" id="3.30.470.10">
    <property type="match status" value="1"/>
</dbReference>
<dbReference type="InterPro" id="IPR050571">
    <property type="entry name" value="Class-IV_PLP-Dep_Aminotrnsfr"/>
</dbReference>
<sequence length="284" mass="31422">MSIVYLNGEYLPLEEAKIPVLDRGFIFGDGVYEVIPVYDRRPFRLAEHLRRLQHSLDGIRLANPLTEAEWSECITHIAEAAETEDQGIYLQVTRGPAPRDHAFPKVVRQTVFIMSTPLTTPPRELVEQGVSAVTAVDNRWLRCDIKAIALLPNVLLRQLAVDAGCAETILLRDGFLTEGAASNVFVVRDGVILAPPKSNLMLPGITYDVVLEIAANQGFAHAVRQVSEAELRGAEEIWLTSSTKEVTAVTRLDGRPVADGRPGPLFWKMHAAYQAFKQTVMRAA</sequence>
<dbReference type="Proteomes" id="UP000295135">
    <property type="component" value="Unassembled WGS sequence"/>
</dbReference>
<dbReference type="GO" id="GO:0005829">
    <property type="term" value="C:cytosol"/>
    <property type="evidence" value="ECO:0007669"/>
    <property type="project" value="TreeGrafter"/>
</dbReference>
<dbReference type="GO" id="GO:0008652">
    <property type="term" value="P:amino acid biosynthetic process"/>
    <property type="evidence" value="ECO:0007669"/>
    <property type="project" value="UniProtKB-ARBA"/>
</dbReference>
<evidence type="ECO:0000313" key="5">
    <source>
        <dbReference type="Proteomes" id="UP000295135"/>
    </source>
</evidence>
<comment type="caution">
    <text evidence="4">The sequence shown here is derived from an EMBL/GenBank/DDBJ whole genome shotgun (WGS) entry which is preliminary data.</text>
</comment>
<dbReference type="InterPro" id="IPR043131">
    <property type="entry name" value="BCAT-like_N"/>
</dbReference>
<dbReference type="GO" id="GO:0046394">
    <property type="term" value="P:carboxylic acid biosynthetic process"/>
    <property type="evidence" value="ECO:0007669"/>
    <property type="project" value="UniProtKB-ARBA"/>
</dbReference>
<dbReference type="PANTHER" id="PTHR42743">
    <property type="entry name" value="AMINO-ACID AMINOTRANSFERASE"/>
    <property type="match status" value="1"/>
</dbReference>
<evidence type="ECO:0000256" key="3">
    <source>
        <dbReference type="ARBA" id="ARBA00022898"/>
    </source>
</evidence>
<evidence type="ECO:0000313" key="4">
    <source>
        <dbReference type="EMBL" id="TCS72117.1"/>
    </source>
</evidence>
<keyword evidence="5" id="KW-1185">Reference proteome</keyword>
<dbReference type="CDD" id="cd01558">
    <property type="entry name" value="D-AAT_like"/>
    <property type="match status" value="1"/>
</dbReference>
<dbReference type="InterPro" id="IPR001544">
    <property type="entry name" value="Aminotrans_IV"/>
</dbReference>
<dbReference type="PANTHER" id="PTHR42743:SF10">
    <property type="entry name" value="D-ALANINE AMINOTRANSFERASE"/>
    <property type="match status" value="1"/>
</dbReference>
<evidence type="ECO:0000256" key="1">
    <source>
        <dbReference type="ARBA" id="ARBA00001933"/>
    </source>
</evidence>
<dbReference type="InterPro" id="IPR043132">
    <property type="entry name" value="BCAT-like_C"/>
</dbReference>
<dbReference type="EMBL" id="SLZY01000006">
    <property type="protein sequence ID" value="TCS72117.1"/>
    <property type="molecule type" value="Genomic_DNA"/>
</dbReference>
<proteinExistence type="inferred from homology"/>
<comment type="cofactor">
    <cofactor evidence="1">
        <name>pyridoxal 5'-phosphate</name>
        <dbReference type="ChEBI" id="CHEBI:597326"/>
    </cofactor>
</comment>
<dbReference type="GO" id="GO:0003824">
    <property type="term" value="F:catalytic activity"/>
    <property type="evidence" value="ECO:0007669"/>
    <property type="project" value="InterPro"/>
</dbReference>
<dbReference type="FunFam" id="3.20.10.10:FF:000002">
    <property type="entry name" value="D-alanine aminotransferase"/>
    <property type="match status" value="1"/>
</dbReference>
<reference evidence="4 5" key="1">
    <citation type="submission" date="2019-03" db="EMBL/GenBank/DDBJ databases">
        <title>Genomic Encyclopedia of Type Strains, Phase IV (KMG-IV): sequencing the most valuable type-strain genomes for metagenomic binning, comparative biology and taxonomic classification.</title>
        <authorList>
            <person name="Goeker M."/>
        </authorList>
    </citation>
    <scope>NUCLEOTIDE SEQUENCE [LARGE SCALE GENOMIC DNA]</scope>
    <source>
        <strain evidence="4 5">DSM 103923</strain>
    </source>
</reference>
<evidence type="ECO:0000256" key="2">
    <source>
        <dbReference type="ARBA" id="ARBA00009320"/>
    </source>
</evidence>
<dbReference type="SUPFAM" id="SSF56752">
    <property type="entry name" value="D-aminoacid aminotransferase-like PLP-dependent enzymes"/>
    <property type="match status" value="1"/>
</dbReference>
<dbReference type="InterPro" id="IPR036038">
    <property type="entry name" value="Aminotransferase-like"/>
</dbReference>
<accession>A0A4R3JXW9</accession>
<dbReference type="AlphaFoldDB" id="A0A4R3JXW9"/>
<keyword evidence="3" id="KW-0663">Pyridoxal phosphate</keyword>
<dbReference type="Gene3D" id="3.20.10.10">
    <property type="entry name" value="D-amino Acid Aminotransferase, subunit A, domain 2"/>
    <property type="match status" value="1"/>
</dbReference>
<name>A0A4R3JXW9_9PROT</name>
<gene>
    <name evidence="4" type="ORF">EDC61_10631</name>
</gene>
<dbReference type="Pfam" id="PF01063">
    <property type="entry name" value="Aminotran_4"/>
    <property type="match status" value="1"/>
</dbReference>
<organism evidence="4 5">
    <name type="scientific">Sulfuritortus calidifontis</name>
    <dbReference type="NCBI Taxonomy" id="1914471"/>
    <lineage>
        <taxon>Bacteria</taxon>
        <taxon>Pseudomonadati</taxon>
        <taxon>Pseudomonadota</taxon>
        <taxon>Betaproteobacteria</taxon>
        <taxon>Nitrosomonadales</taxon>
        <taxon>Thiobacillaceae</taxon>
        <taxon>Sulfuritortus</taxon>
    </lineage>
</organism>
<protein>
    <submittedName>
        <fullName evidence="4">D-alanine transaminase</fullName>
    </submittedName>
</protein>